<reference evidence="3" key="1">
    <citation type="submission" date="2017-09" db="EMBL/GenBank/DDBJ databases">
        <title>Depth-based differentiation of microbial function through sediment-hosted aquifers and enrichment of novel symbionts in the deep terrestrial subsurface.</title>
        <authorList>
            <person name="Probst A.J."/>
            <person name="Ladd B."/>
            <person name="Jarett J.K."/>
            <person name="Geller-Mcgrath D.E."/>
            <person name="Sieber C.M.K."/>
            <person name="Emerson J.B."/>
            <person name="Anantharaman K."/>
            <person name="Thomas B.C."/>
            <person name="Malmstrom R."/>
            <person name="Stieglmeier M."/>
            <person name="Klingl A."/>
            <person name="Woyke T."/>
            <person name="Ryan C.M."/>
            <person name="Banfield J.F."/>
        </authorList>
    </citation>
    <scope>NUCLEOTIDE SEQUENCE [LARGE SCALE GENOMIC DNA]</scope>
</reference>
<sequence length="154" mass="17765">MADFFKKILLSITLFLVLFLLPTHTHAASDYKADYDVQYFLTDNLDNIATKVRFTIQVVNLKSDVYVKKFSIAFPRTFRIGNINASDDRGKIQPVVTEEEKSNKIELEFTEPNTGKNSINHFYLDFDQDNLFKVNGNVWEVILPTIENKGDSTY</sequence>
<comment type="caution">
    <text evidence="2">The sequence shown here is derived from an EMBL/GenBank/DDBJ whole genome shotgun (WGS) entry which is preliminary data.</text>
</comment>
<dbReference type="AlphaFoldDB" id="A0A2H0WT94"/>
<evidence type="ECO:0000256" key="1">
    <source>
        <dbReference type="SAM" id="SignalP"/>
    </source>
</evidence>
<accession>A0A2H0WT94</accession>
<feature type="signal peptide" evidence="1">
    <location>
        <begin position="1"/>
        <end position="27"/>
    </location>
</feature>
<evidence type="ECO:0000313" key="3">
    <source>
        <dbReference type="Proteomes" id="UP000231198"/>
    </source>
</evidence>
<proteinExistence type="predicted"/>
<feature type="non-terminal residue" evidence="2">
    <location>
        <position position="154"/>
    </location>
</feature>
<dbReference type="EMBL" id="PEZG01000027">
    <property type="protein sequence ID" value="PIS15894.1"/>
    <property type="molecule type" value="Genomic_DNA"/>
</dbReference>
<dbReference type="Proteomes" id="UP000231198">
    <property type="component" value="Unassembled WGS sequence"/>
</dbReference>
<keyword evidence="1" id="KW-0732">Signal</keyword>
<feature type="chain" id="PRO_5013890547" evidence="1">
    <location>
        <begin position="28"/>
        <end position="154"/>
    </location>
</feature>
<gene>
    <name evidence="2" type="ORF">COT62_01275</name>
</gene>
<organism evidence="2 3">
    <name type="scientific">Candidatus Roizmanbacteria bacterium CG09_land_8_20_14_0_10_41_9</name>
    <dbReference type="NCBI Taxonomy" id="1974850"/>
    <lineage>
        <taxon>Bacteria</taxon>
        <taxon>Candidatus Roizmaniibacteriota</taxon>
    </lineage>
</organism>
<evidence type="ECO:0000313" key="2">
    <source>
        <dbReference type="EMBL" id="PIS15894.1"/>
    </source>
</evidence>
<name>A0A2H0WT94_9BACT</name>
<protein>
    <submittedName>
        <fullName evidence="2">Uncharacterized protein</fullName>
    </submittedName>
</protein>